<feature type="compositionally biased region" description="Basic and acidic residues" evidence="6">
    <location>
        <begin position="85"/>
        <end position="104"/>
    </location>
</feature>
<dbReference type="Pfam" id="PF13396">
    <property type="entry name" value="PLDc_N"/>
    <property type="match status" value="1"/>
</dbReference>
<comment type="subcellular location">
    <subcellularLocation>
        <location evidence="1">Cell membrane</location>
        <topology evidence="1">Multi-pass membrane protein</topology>
    </subcellularLocation>
</comment>
<accession>A0A3D9SPZ1</accession>
<evidence type="ECO:0000256" key="5">
    <source>
        <dbReference type="ARBA" id="ARBA00023136"/>
    </source>
</evidence>
<keyword evidence="3 7" id="KW-0812">Transmembrane</keyword>
<evidence type="ECO:0000313" key="9">
    <source>
        <dbReference type="EMBL" id="REE98022.1"/>
    </source>
</evidence>
<evidence type="ECO:0000256" key="4">
    <source>
        <dbReference type="ARBA" id="ARBA00022989"/>
    </source>
</evidence>
<feature type="transmembrane region" description="Helical" evidence="7">
    <location>
        <begin position="35"/>
        <end position="55"/>
    </location>
</feature>
<gene>
    <name evidence="9" type="ORF">DFJ69_3502</name>
</gene>
<evidence type="ECO:0000256" key="3">
    <source>
        <dbReference type="ARBA" id="ARBA00022692"/>
    </source>
</evidence>
<dbReference type="AlphaFoldDB" id="A0A3D9SPZ1"/>
<evidence type="ECO:0000256" key="1">
    <source>
        <dbReference type="ARBA" id="ARBA00004651"/>
    </source>
</evidence>
<keyword evidence="10" id="KW-1185">Reference proteome</keyword>
<dbReference type="OrthoDB" id="3298527at2"/>
<reference evidence="9 10" key="1">
    <citation type="submission" date="2018-08" db="EMBL/GenBank/DDBJ databases">
        <title>Sequencing the genomes of 1000 actinobacteria strains.</title>
        <authorList>
            <person name="Klenk H.-P."/>
        </authorList>
    </citation>
    <scope>NUCLEOTIDE SEQUENCE [LARGE SCALE GENOMIC DNA]</scope>
    <source>
        <strain evidence="9 10">DSM 43927</strain>
    </source>
</reference>
<evidence type="ECO:0000259" key="8">
    <source>
        <dbReference type="Pfam" id="PF13396"/>
    </source>
</evidence>
<evidence type="ECO:0000256" key="6">
    <source>
        <dbReference type="SAM" id="MobiDB-lite"/>
    </source>
</evidence>
<feature type="compositionally biased region" description="Pro residues" evidence="6">
    <location>
        <begin position="70"/>
        <end position="84"/>
    </location>
</feature>
<keyword evidence="4 7" id="KW-1133">Transmembrane helix</keyword>
<keyword evidence="2" id="KW-1003">Cell membrane</keyword>
<sequence length="104" mass="11270">MLYVLLGLITVGIWLFCLFDVLTTDEGGTRLLPKFGWFLIVLLGFMIGSALWLLVGRPRVPTGPSGTPGGPSPTSPGPRPAPPRGPDDDPDFLRGLERRIRGDE</sequence>
<evidence type="ECO:0000313" key="10">
    <source>
        <dbReference type="Proteomes" id="UP000256661"/>
    </source>
</evidence>
<keyword evidence="5 7" id="KW-0472">Membrane</keyword>
<dbReference type="InterPro" id="IPR027379">
    <property type="entry name" value="CLS_N"/>
</dbReference>
<protein>
    <submittedName>
        <fullName evidence="9">Phospholipase D-like protein</fullName>
    </submittedName>
</protein>
<comment type="caution">
    <text evidence="9">The sequence shown here is derived from an EMBL/GenBank/DDBJ whole genome shotgun (WGS) entry which is preliminary data.</text>
</comment>
<dbReference type="Proteomes" id="UP000256661">
    <property type="component" value="Unassembled WGS sequence"/>
</dbReference>
<dbReference type="GO" id="GO:0005886">
    <property type="term" value="C:plasma membrane"/>
    <property type="evidence" value="ECO:0007669"/>
    <property type="project" value="UniProtKB-SubCell"/>
</dbReference>
<evidence type="ECO:0000256" key="7">
    <source>
        <dbReference type="SAM" id="Phobius"/>
    </source>
</evidence>
<organism evidence="9 10">
    <name type="scientific">Thermomonospora umbrina</name>
    <dbReference type="NCBI Taxonomy" id="111806"/>
    <lineage>
        <taxon>Bacteria</taxon>
        <taxon>Bacillati</taxon>
        <taxon>Actinomycetota</taxon>
        <taxon>Actinomycetes</taxon>
        <taxon>Streptosporangiales</taxon>
        <taxon>Thermomonosporaceae</taxon>
        <taxon>Thermomonospora</taxon>
    </lineage>
</organism>
<proteinExistence type="predicted"/>
<feature type="domain" description="Cardiolipin synthase N-terminal" evidence="8">
    <location>
        <begin position="13"/>
        <end position="57"/>
    </location>
</feature>
<dbReference type="EMBL" id="QTTT01000001">
    <property type="protein sequence ID" value="REE98022.1"/>
    <property type="molecule type" value="Genomic_DNA"/>
</dbReference>
<dbReference type="RefSeq" id="WP_116023529.1">
    <property type="nucleotide sequence ID" value="NZ_QTTT01000001.1"/>
</dbReference>
<evidence type="ECO:0000256" key="2">
    <source>
        <dbReference type="ARBA" id="ARBA00022475"/>
    </source>
</evidence>
<feature type="region of interest" description="Disordered" evidence="6">
    <location>
        <begin position="62"/>
        <end position="104"/>
    </location>
</feature>
<name>A0A3D9SPZ1_9ACTN</name>